<proteinExistence type="predicted"/>
<reference evidence="1 2" key="1">
    <citation type="submission" date="2014-06" db="EMBL/GenBank/DDBJ databases">
        <authorList>
            <person name="Bishop-Lilly K.A."/>
            <person name="Broomall S.M."/>
            <person name="Chain P.S."/>
            <person name="Chertkov O."/>
            <person name="Coyne S.R."/>
            <person name="Daligault H.E."/>
            <person name="Davenport K.W."/>
            <person name="Erkkila T."/>
            <person name="Frey K.G."/>
            <person name="Gibbons H.S."/>
            <person name="Gu W."/>
            <person name="Jaissle J."/>
            <person name="Johnson S.L."/>
            <person name="Koroleva G.I."/>
            <person name="Ladner J.T."/>
            <person name="Lo C.-C."/>
            <person name="Minogue T.D."/>
            <person name="Munk C."/>
            <person name="Palacios G.F."/>
            <person name="Redden C.L."/>
            <person name="Rosenzweig C.N."/>
            <person name="Scholz M.B."/>
            <person name="Teshima H."/>
            <person name="Xu Y."/>
        </authorList>
    </citation>
    <scope>NUCLEOTIDE SEQUENCE [LARGE SCALE GENOMIC DNA]</scope>
    <source>
        <strain evidence="1 2">DWS 37UF10B-2</strain>
    </source>
</reference>
<dbReference type="EMBL" id="JPGD01000002">
    <property type="protein sequence ID" value="KGC07821.1"/>
    <property type="molecule type" value="Genomic_DNA"/>
</dbReference>
<sequence>MISAVDMIDLYAIHEQKAREGLLTIHPSRWLYTGRQLGRGGVFELLSRGKQEIRIGDQLIERFGQLHDAGLNSKVRHKHDYYFATPEIADRYRKYVPRDRGLECAVRDVLSVRNPTAQAEVHTRVGYVDLLLPTAVIEVKSFVKWKHALGQVLAYSSYYPDRRKVIHLYIPGAHRPELVEQLKICTEFNVDITYQNLLPSRLGPMSRLGQEFSPRDTTCA</sequence>
<organism evidence="1 2">
    <name type="scientific">Burkholderia cepacia</name>
    <name type="common">Pseudomonas cepacia</name>
    <dbReference type="NCBI Taxonomy" id="292"/>
    <lineage>
        <taxon>Bacteria</taxon>
        <taxon>Pseudomonadati</taxon>
        <taxon>Pseudomonadota</taxon>
        <taxon>Betaproteobacteria</taxon>
        <taxon>Burkholderiales</taxon>
        <taxon>Burkholderiaceae</taxon>
        <taxon>Burkholderia</taxon>
        <taxon>Burkholderia cepacia complex</taxon>
    </lineage>
</organism>
<accession>A0AA89CGM0</accession>
<gene>
    <name evidence="1" type="ORF">DM43_5938</name>
</gene>
<comment type="caution">
    <text evidence="1">The sequence shown here is derived from an EMBL/GenBank/DDBJ whole genome shotgun (WGS) entry which is preliminary data.</text>
</comment>
<dbReference type="Proteomes" id="UP000029575">
    <property type="component" value="Unassembled WGS sequence"/>
</dbReference>
<name>A0AA89CGM0_BURCE</name>
<dbReference type="AlphaFoldDB" id="A0AA89CGM0"/>
<evidence type="ECO:0000313" key="2">
    <source>
        <dbReference type="Proteomes" id="UP000029575"/>
    </source>
</evidence>
<evidence type="ECO:0000313" key="1">
    <source>
        <dbReference type="EMBL" id="KGC07821.1"/>
    </source>
</evidence>
<protein>
    <submittedName>
        <fullName evidence="1">Uncharacterized protein</fullName>
    </submittedName>
</protein>